<comment type="caution">
    <text evidence="2">The sequence shown here is derived from an EMBL/GenBank/DDBJ whole genome shotgun (WGS) entry which is preliminary data.</text>
</comment>
<keyword evidence="3" id="KW-1185">Reference proteome</keyword>
<evidence type="ECO:0000256" key="1">
    <source>
        <dbReference type="SAM" id="MobiDB-lite"/>
    </source>
</evidence>
<feature type="region of interest" description="Disordered" evidence="1">
    <location>
        <begin position="176"/>
        <end position="196"/>
    </location>
</feature>
<feature type="compositionally biased region" description="Low complexity" evidence="1">
    <location>
        <begin position="267"/>
        <end position="283"/>
    </location>
</feature>
<proteinExistence type="predicted"/>
<evidence type="ECO:0000313" key="2">
    <source>
        <dbReference type="EMBL" id="KAL3806414.1"/>
    </source>
</evidence>
<feature type="region of interest" description="Disordered" evidence="1">
    <location>
        <begin position="261"/>
        <end position="283"/>
    </location>
</feature>
<organism evidence="2 3">
    <name type="scientific">Cyclostephanos tholiformis</name>
    <dbReference type="NCBI Taxonomy" id="382380"/>
    <lineage>
        <taxon>Eukaryota</taxon>
        <taxon>Sar</taxon>
        <taxon>Stramenopiles</taxon>
        <taxon>Ochrophyta</taxon>
        <taxon>Bacillariophyta</taxon>
        <taxon>Coscinodiscophyceae</taxon>
        <taxon>Thalassiosirophycidae</taxon>
        <taxon>Stephanodiscales</taxon>
        <taxon>Stephanodiscaceae</taxon>
        <taxon>Cyclostephanos</taxon>
    </lineage>
</organism>
<reference evidence="2 3" key="1">
    <citation type="submission" date="2024-10" db="EMBL/GenBank/DDBJ databases">
        <title>Updated reference genomes for cyclostephanoid diatoms.</title>
        <authorList>
            <person name="Roberts W.R."/>
            <person name="Alverson A.J."/>
        </authorList>
    </citation>
    <scope>NUCLEOTIDE SEQUENCE [LARGE SCALE GENOMIC DNA]</scope>
    <source>
        <strain evidence="2 3">AJA228-03</strain>
    </source>
</reference>
<dbReference type="AlphaFoldDB" id="A0ABD3R2C3"/>
<feature type="region of interest" description="Disordered" evidence="1">
    <location>
        <begin position="136"/>
        <end position="155"/>
    </location>
</feature>
<name>A0ABD3R2C3_9STRA</name>
<feature type="compositionally biased region" description="Basic and acidic residues" evidence="1">
    <location>
        <begin position="222"/>
        <end position="231"/>
    </location>
</feature>
<dbReference type="EMBL" id="JALLPB020000813">
    <property type="protein sequence ID" value="KAL3806414.1"/>
    <property type="molecule type" value="Genomic_DNA"/>
</dbReference>
<protein>
    <submittedName>
        <fullName evidence="2">Uncharacterized protein</fullName>
    </submittedName>
</protein>
<accession>A0ABD3R2C3</accession>
<dbReference type="Proteomes" id="UP001530377">
    <property type="component" value="Unassembled WGS sequence"/>
</dbReference>
<feature type="region of interest" description="Disordered" evidence="1">
    <location>
        <begin position="222"/>
        <end position="241"/>
    </location>
</feature>
<evidence type="ECO:0000313" key="3">
    <source>
        <dbReference type="Proteomes" id="UP001530377"/>
    </source>
</evidence>
<sequence>MNPPTSGVHKRKHDRLDNLRRSRNRSVLQIVQTLEICAKNGVCTPVITSTRGCPPTRIGERNDSAMLTGPTIIFDVNVCDEHVVEKSEHGNDDDTFLTAISTIPGSVASRVDATVFAANETPLHIGAVTPITKIKPRRRTTPRSPHLAPFDSASDTCDNDLARRIEAMVLETETAYENRPKRTRPSDARRTTAEHANIDEKGRLGRGNKSLISVENAACSTPDRKTHREGMKVATSPSPHSRRRALAIDFFSRAFHTPYSDDVPEMSSVGSTASVSSEWSIGA</sequence>
<gene>
    <name evidence="2" type="ORF">ACHAXA_002660</name>
</gene>